<evidence type="ECO:0000256" key="1">
    <source>
        <dbReference type="SAM" id="Phobius"/>
    </source>
</evidence>
<dbReference type="InterPro" id="IPR000326">
    <property type="entry name" value="PAP2/HPO"/>
</dbReference>
<feature type="transmembrane region" description="Helical" evidence="1">
    <location>
        <begin position="111"/>
        <end position="129"/>
    </location>
</feature>
<dbReference type="PANTHER" id="PTHR14969">
    <property type="entry name" value="SPHINGOSINE-1-PHOSPHATE PHOSPHOHYDROLASE"/>
    <property type="match status" value="1"/>
</dbReference>
<sequence length="230" mass="26030">MRKLNRPSTSSESDKTAAKVGLFSAELIVAITLFICLITFFILAKLVLIDQNQAFDQTINQFFAPYTNATTTRFMSSITVLGSARFMLPANILLILYFLFIRKHRWYSIKIGAIALSSVLVMHLLKLIFNRSRPLIPLLEPAIGLSFPSGHALTSVTFFGLLIYFVNGHTTNKTARILLICLLVILILLIGISRIYLRVHYPSDVLAGYCMGTIWLILSLKFLNRMERRK</sequence>
<dbReference type="InterPro" id="IPR036938">
    <property type="entry name" value="PAP2/HPO_sf"/>
</dbReference>
<accession>R9GQV2</accession>
<feature type="transmembrane region" description="Helical" evidence="1">
    <location>
        <begin position="20"/>
        <end position="43"/>
    </location>
</feature>
<dbReference type="eggNOG" id="COG0671">
    <property type="taxonomic scope" value="Bacteria"/>
</dbReference>
<dbReference type="AlphaFoldDB" id="R9GQV2"/>
<dbReference type="Gene3D" id="1.20.144.10">
    <property type="entry name" value="Phosphatidic acid phosphatase type 2/haloperoxidase"/>
    <property type="match status" value="1"/>
</dbReference>
<feature type="domain" description="Phosphatidic acid phosphatase type 2/haloperoxidase" evidence="2">
    <location>
        <begin position="106"/>
        <end position="220"/>
    </location>
</feature>
<keyword evidence="1" id="KW-0812">Transmembrane</keyword>
<comment type="caution">
    <text evidence="3">The sequence shown here is derived from an EMBL/GenBank/DDBJ whole genome shotgun (WGS) entry which is preliminary data.</text>
</comment>
<keyword evidence="4" id="KW-1185">Reference proteome</keyword>
<evidence type="ECO:0000313" key="3">
    <source>
        <dbReference type="EMBL" id="EOR94192.1"/>
    </source>
</evidence>
<keyword evidence="1" id="KW-0472">Membrane</keyword>
<evidence type="ECO:0000313" key="4">
    <source>
        <dbReference type="Proteomes" id="UP000014174"/>
    </source>
</evidence>
<feature type="transmembrane region" description="Helical" evidence="1">
    <location>
        <begin position="141"/>
        <end position="165"/>
    </location>
</feature>
<keyword evidence="1" id="KW-1133">Transmembrane helix</keyword>
<dbReference type="Pfam" id="PF01569">
    <property type="entry name" value="PAP2"/>
    <property type="match status" value="1"/>
</dbReference>
<proteinExistence type="predicted"/>
<dbReference type="STRING" id="1150600.ADIARSV_2608"/>
<dbReference type="RefSeq" id="WP_016195839.1">
    <property type="nucleotide sequence ID" value="NZ_AQPN01000095.1"/>
</dbReference>
<gene>
    <name evidence="3" type="ORF">ADIARSV_2608</name>
</gene>
<feature type="transmembrane region" description="Helical" evidence="1">
    <location>
        <begin position="177"/>
        <end position="199"/>
    </location>
</feature>
<dbReference type="PATRIC" id="fig|1150600.3.peg.2581"/>
<dbReference type="EMBL" id="AQPN01000095">
    <property type="protein sequence ID" value="EOR94192.1"/>
    <property type="molecule type" value="Genomic_DNA"/>
</dbReference>
<dbReference type="CDD" id="cd03392">
    <property type="entry name" value="PAP2_like_2"/>
    <property type="match status" value="1"/>
</dbReference>
<dbReference type="PANTHER" id="PTHR14969:SF13">
    <property type="entry name" value="AT30094P"/>
    <property type="match status" value="1"/>
</dbReference>
<evidence type="ECO:0000259" key="2">
    <source>
        <dbReference type="SMART" id="SM00014"/>
    </source>
</evidence>
<feature type="transmembrane region" description="Helical" evidence="1">
    <location>
        <begin position="74"/>
        <end position="99"/>
    </location>
</feature>
<feature type="transmembrane region" description="Helical" evidence="1">
    <location>
        <begin position="205"/>
        <end position="223"/>
    </location>
</feature>
<dbReference type="SMART" id="SM00014">
    <property type="entry name" value="acidPPc"/>
    <property type="match status" value="1"/>
</dbReference>
<dbReference type="SUPFAM" id="SSF48317">
    <property type="entry name" value="Acid phosphatase/Vanadium-dependent haloperoxidase"/>
    <property type="match status" value="1"/>
</dbReference>
<protein>
    <submittedName>
        <fullName evidence="3">Membrane-associated phospholipid phosphatase</fullName>
    </submittedName>
</protein>
<dbReference type="Proteomes" id="UP000014174">
    <property type="component" value="Unassembled WGS sequence"/>
</dbReference>
<name>R9GQV2_9SPHI</name>
<reference evidence="3 4" key="1">
    <citation type="journal article" date="2013" name="Genome Announc.">
        <title>Draft Genome Sequence of Arcticibacter svalbardensis Strain MN12-7T, a Member of the Family Sphingobacteriaceae Isolated from an Arctic Soil Sample.</title>
        <authorList>
            <person name="Shivaji S."/>
            <person name="Ara S."/>
            <person name="Prasad S."/>
            <person name="Manasa B.P."/>
            <person name="Begum Z."/>
            <person name="Singh A."/>
            <person name="Kumar Pinnaka A."/>
        </authorList>
    </citation>
    <scope>NUCLEOTIDE SEQUENCE [LARGE SCALE GENOMIC DNA]</scope>
    <source>
        <strain evidence="3 4">MN12-7</strain>
    </source>
</reference>
<organism evidence="3 4">
    <name type="scientific">Arcticibacter svalbardensis MN12-7</name>
    <dbReference type="NCBI Taxonomy" id="1150600"/>
    <lineage>
        <taxon>Bacteria</taxon>
        <taxon>Pseudomonadati</taxon>
        <taxon>Bacteroidota</taxon>
        <taxon>Sphingobacteriia</taxon>
        <taxon>Sphingobacteriales</taxon>
        <taxon>Sphingobacteriaceae</taxon>
        <taxon>Arcticibacter</taxon>
    </lineage>
</organism>
<dbReference type="OrthoDB" id="9773582at2"/>